<evidence type="ECO:0000259" key="1">
    <source>
        <dbReference type="Pfam" id="PF01909"/>
    </source>
</evidence>
<dbReference type="Gene3D" id="3.30.460.10">
    <property type="entry name" value="Beta Polymerase, domain 2"/>
    <property type="match status" value="1"/>
</dbReference>
<organism evidence="2 3">
    <name type="scientific">Glycomyces artemisiae</name>
    <dbReference type="NCBI Taxonomy" id="1076443"/>
    <lineage>
        <taxon>Bacteria</taxon>
        <taxon>Bacillati</taxon>
        <taxon>Actinomycetota</taxon>
        <taxon>Actinomycetes</taxon>
        <taxon>Glycomycetales</taxon>
        <taxon>Glycomycetaceae</taxon>
        <taxon>Glycomyces</taxon>
    </lineage>
</organism>
<evidence type="ECO:0000313" key="3">
    <source>
        <dbReference type="Proteomes" id="UP000238176"/>
    </source>
</evidence>
<proteinExistence type="predicted"/>
<dbReference type="Proteomes" id="UP000238176">
    <property type="component" value="Unassembled WGS sequence"/>
</dbReference>
<dbReference type="Pfam" id="PF01909">
    <property type="entry name" value="NTP_transf_2"/>
    <property type="match status" value="1"/>
</dbReference>
<dbReference type="InterPro" id="IPR043519">
    <property type="entry name" value="NT_sf"/>
</dbReference>
<feature type="domain" description="Polymerase nucleotidyl transferase" evidence="1">
    <location>
        <begin position="24"/>
        <end position="47"/>
    </location>
</feature>
<sequence length="245" mass="25931">MDHTAHARAIAAFYADAEAPCTRGIALVGSTATGTDHPHSDIDLIAAADTDPGTRVLHREGRMVTITRKRPAELAASLTRPWESGAAVPAWRTARILHDPDGTLNDLQALARAWTWDDHATAADTWAASQLVGLAEEVHKIHGMLAQSRTRAAAANRLILALALPAPMAAAHRLLYGSENDLWDAVAHAAGPDWAAAWDLAAGTAPASPEAGCRAALDLYKLAAHRLIGHLDGSDRTVVDTARNL</sequence>
<dbReference type="RefSeq" id="WP_106365668.1">
    <property type="nucleotide sequence ID" value="NZ_PVTJ01000008.1"/>
</dbReference>
<dbReference type="SUPFAM" id="SSF81301">
    <property type="entry name" value="Nucleotidyltransferase"/>
    <property type="match status" value="1"/>
</dbReference>
<name>A0A2T0UG89_9ACTN</name>
<keyword evidence="3" id="KW-1185">Reference proteome</keyword>
<accession>A0A2T0UG89</accession>
<gene>
    <name evidence="2" type="ORF">B0I28_108199</name>
</gene>
<dbReference type="OrthoDB" id="4212332at2"/>
<reference evidence="2 3" key="1">
    <citation type="submission" date="2018-03" db="EMBL/GenBank/DDBJ databases">
        <title>Genomic Encyclopedia of Type Strains, Phase III (KMG-III): the genomes of soil and plant-associated and newly described type strains.</title>
        <authorList>
            <person name="Whitman W."/>
        </authorList>
    </citation>
    <scope>NUCLEOTIDE SEQUENCE [LARGE SCALE GENOMIC DNA]</scope>
    <source>
        <strain evidence="2 3">CGMCC 4.7067</strain>
    </source>
</reference>
<dbReference type="EMBL" id="PVTJ01000008">
    <property type="protein sequence ID" value="PRY56888.1"/>
    <property type="molecule type" value="Genomic_DNA"/>
</dbReference>
<dbReference type="InterPro" id="IPR002934">
    <property type="entry name" value="Polymerase_NTP_transf_dom"/>
</dbReference>
<comment type="caution">
    <text evidence="2">The sequence shown here is derived from an EMBL/GenBank/DDBJ whole genome shotgun (WGS) entry which is preliminary data.</text>
</comment>
<protein>
    <submittedName>
        <fullName evidence="2">Nucleotidyltransferase-like protein</fullName>
    </submittedName>
</protein>
<keyword evidence="2" id="KW-0808">Transferase</keyword>
<dbReference type="GO" id="GO:0016779">
    <property type="term" value="F:nucleotidyltransferase activity"/>
    <property type="evidence" value="ECO:0007669"/>
    <property type="project" value="InterPro"/>
</dbReference>
<dbReference type="AlphaFoldDB" id="A0A2T0UG89"/>
<dbReference type="CDD" id="cd05403">
    <property type="entry name" value="NT_KNTase_like"/>
    <property type="match status" value="1"/>
</dbReference>
<evidence type="ECO:0000313" key="2">
    <source>
        <dbReference type="EMBL" id="PRY56888.1"/>
    </source>
</evidence>